<dbReference type="RefSeq" id="XP_056757568.1">
    <property type="nucleotide sequence ID" value="XM_056892573.1"/>
</dbReference>
<gene>
    <name evidence="1" type="ORF">N7537_001515</name>
</gene>
<evidence type="ECO:0000313" key="1">
    <source>
        <dbReference type="EMBL" id="KAJ5616401.1"/>
    </source>
</evidence>
<name>A0AAD6EG93_9EURO</name>
<accession>A0AAD6EG93</accession>
<reference evidence="1" key="1">
    <citation type="journal article" date="2023" name="IMA Fungus">
        <title>Comparative genomic study of the Penicillium genus elucidates a diverse pangenome and 15 lateral gene transfer events.</title>
        <authorList>
            <person name="Petersen C."/>
            <person name="Sorensen T."/>
            <person name="Nielsen M.R."/>
            <person name="Sondergaard T.E."/>
            <person name="Sorensen J.L."/>
            <person name="Fitzpatrick D.A."/>
            <person name="Frisvad J.C."/>
            <person name="Nielsen K.L."/>
        </authorList>
    </citation>
    <scope>NUCLEOTIDE SEQUENCE</scope>
    <source>
        <strain evidence="1">IBT 12815</strain>
    </source>
</reference>
<organism evidence="1 2">
    <name type="scientific">Penicillium hordei</name>
    <dbReference type="NCBI Taxonomy" id="40994"/>
    <lineage>
        <taxon>Eukaryota</taxon>
        <taxon>Fungi</taxon>
        <taxon>Dikarya</taxon>
        <taxon>Ascomycota</taxon>
        <taxon>Pezizomycotina</taxon>
        <taxon>Eurotiomycetes</taxon>
        <taxon>Eurotiomycetidae</taxon>
        <taxon>Eurotiales</taxon>
        <taxon>Aspergillaceae</taxon>
        <taxon>Penicillium</taxon>
    </lineage>
</organism>
<protein>
    <submittedName>
        <fullName evidence="1">Uncharacterized protein</fullName>
    </submittedName>
</protein>
<dbReference type="AlphaFoldDB" id="A0AAD6EG93"/>
<evidence type="ECO:0000313" key="2">
    <source>
        <dbReference type="Proteomes" id="UP001213799"/>
    </source>
</evidence>
<comment type="caution">
    <text evidence="1">The sequence shown here is derived from an EMBL/GenBank/DDBJ whole genome shotgun (WGS) entry which is preliminary data.</text>
</comment>
<dbReference type="GeneID" id="81582815"/>
<dbReference type="Proteomes" id="UP001213799">
    <property type="component" value="Unassembled WGS sequence"/>
</dbReference>
<proteinExistence type="predicted"/>
<keyword evidence="2" id="KW-1185">Reference proteome</keyword>
<dbReference type="EMBL" id="JAQJAE010000001">
    <property type="protein sequence ID" value="KAJ5616401.1"/>
    <property type="molecule type" value="Genomic_DNA"/>
</dbReference>
<sequence>MAQKEVVSRISIYSFSRRTTLALYKWRRSMVMLNFGMSIKSGSNGIGQILLLENHIYFIIIQKKVYETTGFLLNRKFWMYNDNLYMDSILMSIYQQKLFNSAVQHCWGLALTMKSHHHFSQRMRQPLFVQSIWS</sequence>
<reference evidence="1" key="2">
    <citation type="submission" date="2023-01" db="EMBL/GenBank/DDBJ databases">
        <authorList>
            <person name="Petersen C."/>
        </authorList>
    </citation>
    <scope>NUCLEOTIDE SEQUENCE</scope>
    <source>
        <strain evidence="1">IBT 12815</strain>
    </source>
</reference>